<accession>A0A812XK85</accession>
<dbReference type="Pfam" id="PF00504">
    <property type="entry name" value="Chloroa_b-bind"/>
    <property type="match status" value="1"/>
</dbReference>
<sequence length="1157" mass="126877">MPLAMAKLGLIPGAITLLVLLCANVHISILMWRVRMYCPTCMGSVTFTELVRDCFAEAPSWQRHLMVVITAICQKSFLFGLLAVYLMSGAQGLGRLTLYRLYAWACWGELLWLQEIISEMKTPMKMPAGISAPFQLTMFAIAGIGGYMFMGSQASRGKNENLPFSIPFQIAAGCMAAHMLISYLIKGVVFCKSLHRLVDREFASASDMRDRLGVTWQNQILGATVVFVLFVCWLLANLVPFFSDAVDLLGASVTPLPGSPWLTILEWLVIGAEIAMALTLTFFGTAAALQKIGPGISQRMSLLANEGQGLQILAGVIRPMAPLEMRKLILVDAIEFQEKVCLDAATQVAVVLLVAQCFGKCFYGLELASKEYERVAAQLKHAEHRAEHSAEGMAAGDLLPVGSDGFYKACLMAFVCVVGAALAAGLTMGLVSIDPMEMEIIVKTEDKDIMEASAKAKLKKDQAAAEKILPLIHDHHLLLVTLLLMNSIANEALPLFLDQVVPSWLAVLLSVSLVLMFGEIIPSAVFTGSEQLSMAARFSGLVSAIMFLLTPVAWPIAKLLDHVLGADHKGRYNFAELRAIVSMHAGLRVGTDEEDQAVFKSHDEKGLGIICTTQPHSFNSESAVIFTETSEFPAKSTKLQVGQVYYAVPCSPLHLQDSEAGHDMAFKLYKTRERNEEDLITFTTGELMSGVFRLQERDEIKIMHGVMNMTHMTAEEAMVPLSQAHMMDADSLITHDSLRDMDNFGHSRVPVYAKNPHNVRGFLLVKRLIVLLPDQLNGSLKFGDLHLLKMIVVPGNMLMLDLLNKFQEEKCHLGLVTSNPEAVQEAWSDGTPIPPDVHMKGIITLEDVIEKLIQENIEDESDRVERTVTMRSLRSSSGSPRIPSHPAPSPPSSSPNSLRAPLLAKKTAKDDAIPDVLKANVGDIRPVPEQFFSGNLLIMVVGALRPHWRQKQTMCCIKMPAGDDYTACSSMTSNFVNGQNFVSVTAGVERQGAWTVLGTACLTAAWTQVRPRKPTGATKSRSIARVLDIKVPANFWDPLEISPDGDVALFKCLRAASVMHGRMCMIACTYELGYKQFSKSLAAWTDMPGDLQGCMAEFLALCELFSRKFGWHVQQDNARTASKSDLKTGRLALMAVLSLCCQEALADPLVCLLPERP</sequence>
<dbReference type="OrthoDB" id="5353557at2759"/>
<dbReference type="InterPro" id="IPR046342">
    <property type="entry name" value="CBS_dom_sf"/>
</dbReference>
<keyword evidence="14" id="KW-1185">Reference proteome</keyword>
<evidence type="ECO:0000256" key="7">
    <source>
        <dbReference type="ARBA" id="ARBA00022989"/>
    </source>
</evidence>
<evidence type="ECO:0000256" key="4">
    <source>
        <dbReference type="ARBA" id="ARBA00022640"/>
    </source>
</evidence>
<evidence type="ECO:0000313" key="13">
    <source>
        <dbReference type="EMBL" id="CAE7740638.1"/>
    </source>
</evidence>
<dbReference type="SUPFAM" id="SSF54631">
    <property type="entry name" value="CBS-domain pair"/>
    <property type="match status" value="1"/>
</dbReference>
<feature type="domain" description="CNNM transmembrane" evidence="12">
    <location>
        <begin position="402"/>
        <end position="598"/>
    </location>
</feature>
<dbReference type="Gene3D" id="3.10.580.10">
    <property type="entry name" value="CBS-domain"/>
    <property type="match status" value="1"/>
</dbReference>
<dbReference type="GO" id="GO:0016020">
    <property type="term" value="C:membrane"/>
    <property type="evidence" value="ECO:0007669"/>
    <property type="project" value="UniProtKB-SubCell"/>
</dbReference>
<dbReference type="Proteomes" id="UP000649617">
    <property type="component" value="Unassembled WGS sequence"/>
</dbReference>
<evidence type="ECO:0000256" key="8">
    <source>
        <dbReference type="ARBA" id="ARBA00023136"/>
    </source>
</evidence>
<keyword evidence="3" id="KW-0150">Chloroplast</keyword>
<feature type="transmembrane region" description="Helical" evidence="11">
    <location>
        <begin position="129"/>
        <end position="150"/>
    </location>
</feature>
<organism evidence="13 14">
    <name type="scientific">Symbiodinium pilosum</name>
    <name type="common">Dinoflagellate</name>
    <dbReference type="NCBI Taxonomy" id="2952"/>
    <lineage>
        <taxon>Eukaryota</taxon>
        <taxon>Sar</taxon>
        <taxon>Alveolata</taxon>
        <taxon>Dinophyceae</taxon>
        <taxon>Suessiales</taxon>
        <taxon>Symbiodiniaceae</taxon>
        <taxon>Symbiodinium</taxon>
    </lineage>
</organism>
<evidence type="ECO:0000256" key="3">
    <source>
        <dbReference type="ARBA" id="ARBA00022528"/>
    </source>
</evidence>
<evidence type="ECO:0000256" key="2">
    <source>
        <dbReference type="ARBA" id="ARBA00004229"/>
    </source>
</evidence>
<gene>
    <name evidence="13" type="primary">CBSDUF5</name>
    <name evidence="13" type="ORF">SPIL2461_LOCUS21305</name>
</gene>
<feature type="transmembrane region" description="Helical" evidence="11">
    <location>
        <begin position="538"/>
        <end position="557"/>
    </location>
</feature>
<evidence type="ECO:0000313" key="14">
    <source>
        <dbReference type="Proteomes" id="UP000649617"/>
    </source>
</evidence>
<keyword evidence="8 9" id="KW-0472">Membrane</keyword>
<dbReference type="CDD" id="cd04590">
    <property type="entry name" value="CBS_pair_CorC_HlyC_assoc"/>
    <property type="match status" value="1"/>
</dbReference>
<evidence type="ECO:0000256" key="6">
    <source>
        <dbReference type="ARBA" id="ARBA00022737"/>
    </source>
</evidence>
<dbReference type="GO" id="GO:0009507">
    <property type="term" value="C:chloroplast"/>
    <property type="evidence" value="ECO:0007669"/>
    <property type="project" value="UniProtKB-SubCell"/>
</dbReference>
<reference evidence="13" key="1">
    <citation type="submission" date="2021-02" db="EMBL/GenBank/DDBJ databases">
        <authorList>
            <person name="Dougan E. K."/>
            <person name="Rhodes N."/>
            <person name="Thang M."/>
            <person name="Chan C."/>
        </authorList>
    </citation>
    <scope>NUCLEOTIDE SEQUENCE</scope>
</reference>
<dbReference type="SUPFAM" id="SSF103511">
    <property type="entry name" value="Chlorophyll a-b binding protein"/>
    <property type="match status" value="1"/>
</dbReference>
<dbReference type="InterPro" id="IPR022796">
    <property type="entry name" value="Chloroa_b-bind"/>
</dbReference>
<keyword evidence="6" id="KW-0677">Repeat</keyword>
<dbReference type="EMBL" id="CAJNIZ010046135">
    <property type="protein sequence ID" value="CAE7740638.1"/>
    <property type="molecule type" value="Genomic_DNA"/>
</dbReference>
<dbReference type="Pfam" id="PF01490">
    <property type="entry name" value="Aa_trans"/>
    <property type="match status" value="1"/>
</dbReference>
<evidence type="ECO:0000256" key="10">
    <source>
        <dbReference type="SAM" id="MobiDB-lite"/>
    </source>
</evidence>
<name>A0A812XK85_SYMPI</name>
<dbReference type="PANTHER" id="PTHR12064:SF97">
    <property type="entry name" value="METAL TRANSPORTER CNNM-5"/>
    <property type="match status" value="1"/>
</dbReference>
<keyword evidence="5 9" id="KW-0812">Transmembrane</keyword>
<comment type="subcellular location">
    <subcellularLocation>
        <location evidence="1">Membrane</location>
        <topology evidence="1">Multi-pass membrane protein</topology>
    </subcellularLocation>
    <subcellularLocation>
        <location evidence="2">Plastid</location>
        <location evidence="2">Chloroplast</location>
    </subcellularLocation>
</comment>
<feature type="region of interest" description="Disordered" evidence="10">
    <location>
        <begin position="860"/>
        <end position="899"/>
    </location>
</feature>
<keyword evidence="7 9" id="KW-1133">Transmembrane helix</keyword>
<feature type="transmembrane region" description="Helical" evidence="11">
    <location>
        <begin position="6"/>
        <end position="27"/>
    </location>
</feature>
<evidence type="ECO:0000256" key="9">
    <source>
        <dbReference type="PROSITE-ProRule" id="PRU01193"/>
    </source>
</evidence>
<comment type="caution">
    <text evidence="13">The sequence shown here is derived from an EMBL/GenBank/DDBJ whole genome shotgun (WGS) entry which is preliminary data.</text>
</comment>
<evidence type="ECO:0000256" key="1">
    <source>
        <dbReference type="ARBA" id="ARBA00004141"/>
    </source>
</evidence>
<dbReference type="GO" id="GO:0010960">
    <property type="term" value="P:magnesium ion homeostasis"/>
    <property type="evidence" value="ECO:0007669"/>
    <property type="project" value="InterPro"/>
</dbReference>
<dbReference type="InterPro" id="IPR045095">
    <property type="entry name" value="ACDP"/>
</dbReference>
<feature type="transmembrane region" description="Helical" evidence="11">
    <location>
        <begin position="170"/>
        <end position="191"/>
    </location>
</feature>
<keyword evidence="4" id="KW-0934">Plastid</keyword>
<dbReference type="Pfam" id="PF01595">
    <property type="entry name" value="CNNM"/>
    <property type="match status" value="1"/>
</dbReference>
<feature type="transmembrane region" description="Helical" evidence="11">
    <location>
        <begin position="65"/>
        <end position="87"/>
    </location>
</feature>
<evidence type="ECO:0000259" key="12">
    <source>
        <dbReference type="PROSITE" id="PS51846"/>
    </source>
</evidence>
<dbReference type="InterPro" id="IPR013057">
    <property type="entry name" value="AA_transpt_TM"/>
</dbReference>
<dbReference type="InterPro" id="IPR044751">
    <property type="entry name" value="Ion_transp-like_CBS"/>
</dbReference>
<proteinExistence type="predicted"/>
<evidence type="ECO:0000256" key="11">
    <source>
        <dbReference type="SAM" id="Phobius"/>
    </source>
</evidence>
<dbReference type="InterPro" id="IPR002550">
    <property type="entry name" value="CNNM"/>
</dbReference>
<feature type="transmembrane region" description="Helical" evidence="11">
    <location>
        <begin position="406"/>
        <end position="433"/>
    </location>
</feature>
<feature type="transmembrane region" description="Helical" evidence="11">
    <location>
        <begin position="262"/>
        <end position="289"/>
    </location>
</feature>
<dbReference type="Gene3D" id="1.10.3460.10">
    <property type="entry name" value="Chlorophyll a/b binding protein domain"/>
    <property type="match status" value="1"/>
</dbReference>
<feature type="transmembrane region" description="Helical" evidence="11">
    <location>
        <begin position="220"/>
        <end position="242"/>
    </location>
</feature>
<feature type="compositionally biased region" description="Pro residues" evidence="10">
    <location>
        <begin position="883"/>
        <end position="893"/>
    </location>
</feature>
<dbReference type="AlphaFoldDB" id="A0A812XK85"/>
<feature type="transmembrane region" description="Helical" evidence="11">
    <location>
        <begin position="503"/>
        <end position="526"/>
    </location>
</feature>
<dbReference type="GO" id="GO:0030026">
    <property type="term" value="P:intracellular manganese ion homeostasis"/>
    <property type="evidence" value="ECO:0007669"/>
    <property type="project" value="TreeGrafter"/>
</dbReference>
<evidence type="ECO:0000256" key="5">
    <source>
        <dbReference type="ARBA" id="ARBA00022692"/>
    </source>
</evidence>
<dbReference type="PANTHER" id="PTHR12064">
    <property type="entry name" value="METAL TRANSPORTER CNNM"/>
    <property type="match status" value="1"/>
</dbReference>
<feature type="transmembrane region" description="Helical" evidence="11">
    <location>
        <begin position="99"/>
        <end position="117"/>
    </location>
</feature>
<feature type="compositionally biased region" description="Polar residues" evidence="10">
    <location>
        <begin position="869"/>
        <end position="878"/>
    </location>
</feature>
<dbReference type="PROSITE" id="PS51846">
    <property type="entry name" value="CNNM"/>
    <property type="match status" value="1"/>
</dbReference>
<protein>
    <submittedName>
        <fullName evidence="13">CBSDUF5 protein</fullName>
    </submittedName>
</protein>